<dbReference type="EMBL" id="JAPHNI010000513">
    <property type="protein sequence ID" value="KAJ8110311.1"/>
    <property type="molecule type" value="Genomic_DNA"/>
</dbReference>
<accession>A0ACC2I634</accession>
<sequence>MAADGKPVEGSLYFYAPTKIAPPIFAAAFLCAAIVHLWQCVRYRSWSITALHPLCAMMFTVGFALRTYDAWNFDNIKTYVASTLLIYTAPPLLELANFHVLGRILYYVPYFSPLHPGRTLTTFGLLSAAVEVMNALGVSYLLRPEVGESKQKAGHILMKASLICQLAVISLFCMIAAVFHRRCVRAGITSRKVQGPLWTMYISMAFILTRTIYRIVEHFGTSQIPANLPPNWDPMSLSPIVRYEWFFWVFEASLMLVNSVLWNIRHPRRYLPEDYHVYLAQDGQTEVRGPGWKDDMPWFMTFIDPCGLTAAITGGGRKKERPFWETNGFEHIPLTKSASGDARASTPLNDMYV</sequence>
<reference evidence="1" key="1">
    <citation type="submission" date="2022-11" db="EMBL/GenBank/DDBJ databases">
        <title>Genome Sequence of Boeremia exigua.</title>
        <authorList>
            <person name="Buettner E."/>
        </authorList>
    </citation>
    <scope>NUCLEOTIDE SEQUENCE</scope>
    <source>
        <strain evidence="1">CU02</strain>
    </source>
</reference>
<name>A0ACC2I634_9PLEO</name>
<evidence type="ECO:0000313" key="1">
    <source>
        <dbReference type="EMBL" id="KAJ8110311.1"/>
    </source>
</evidence>
<comment type="caution">
    <text evidence="1">The sequence shown here is derived from an EMBL/GenBank/DDBJ whole genome shotgun (WGS) entry which is preliminary data.</text>
</comment>
<dbReference type="Proteomes" id="UP001153331">
    <property type="component" value="Unassembled WGS sequence"/>
</dbReference>
<proteinExistence type="predicted"/>
<gene>
    <name evidence="1" type="ORF">OPT61_g6817</name>
</gene>
<protein>
    <submittedName>
        <fullName evidence="1">Uncharacterized protein</fullName>
    </submittedName>
</protein>
<evidence type="ECO:0000313" key="2">
    <source>
        <dbReference type="Proteomes" id="UP001153331"/>
    </source>
</evidence>
<keyword evidence="2" id="KW-1185">Reference proteome</keyword>
<organism evidence="1 2">
    <name type="scientific">Boeremia exigua</name>
    <dbReference type="NCBI Taxonomy" id="749465"/>
    <lineage>
        <taxon>Eukaryota</taxon>
        <taxon>Fungi</taxon>
        <taxon>Dikarya</taxon>
        <taxon>Ascomycota</taxon>
        <taxon>Pezizomycotina</taxon>
        <taxon>Dothideomycetes</taxon>
        <taxon>Pleosporomycetidae</taxon>
        <taxon>Pleosporales</taxon>
        <taxon>Pleosporineae</taxon>
        <taxon>Didymellaceae</taxon>
        <taxon>Boeremia</taxon>
    </lineage>
</organism>